<protein>
    <submittedName>
        <fullName evidence="2">Zf-HC2 domain-containing protein</fullName>
    </submittedName>
</protein>
<gene>
    <name evidence="2" type="ORF">IAD26_03120</name>
</gene>
<dbReference type="Pfam" id="PF13490">
    <property type="entry name" value="zf-HC2"/>
    <property type="match status" value="1"/>
</dbReference>
<reference evidence="2" key="2">
    <citation type="journal article" date="2021" name="PeerJ">
        <title>Extensive microbial diversity within the chicken gut microbiome revealed by metagenomics and culture.</title>
        <authorList>
            <person name="Gilroy R."/>
            <person name="Ravi A."/>
            <person name="Getino M."/>
            <person name="Pursley I."/>
            <person name="Horton D.L."/>
            <person name="Alikhan N.F."/>
            <person name="Baker D."/>
            <person name="Gharbi K."/>
            <person name="Hall N."/>
            <person name="Watson M."/>
            <person name="Adriaenssens E.M."/>
            <person name="Foster-Nyarko E."/>
            <person name="Jarju S."/>
            <person name="Secka A."/>
            <person name="Antonio M."/>
            <person name="Oren A."/>
            <person name="Chaudhuri R.R."/>
            <person name="La Ragione R."/>
            <person name="Hildebrand F."/>
            <person name="Pallen M.J."/>
        </authorList>
    </citation>
    <scope>NUCLEOTIDE SEQUENCE</scope>
    <source>
        <strain evidence="2">CHK154-7741</strain>
    </source>
</reference>
<reference evidence="2" key="1">
    <citation type="submission" date="2020-10" db="EMBL/GenBank/DDBJ databases">
        <authorList>
            <person name="Gilroy R."/>
        </authorList>
    </citation>
    <scope>NUCLEOTIDE SEQUENCE</scope>
    <source>
        <strain evidence="2">CHK154-7741</strain>
    </source>
</reference>
<evidence type="ECO:0000313" key="3">
    <source>
        <dbReference type="Proteomes" id="UP000886748"/>
    </source>
</evidence>
<dbReference type="AlphaFoldDB" id="A0A9D1SR46"/>
<sequence length="233" mass="27605">MANTAVCKKVSSMLSLYIDNKVSYQERAFIEDHLSNCEECYKKYIYLKSLIKNLKDSYKQVLELAQKKQKQATFSIREHEKFVENLSPYVDNELNAQECFEFRKYLMKSKAAQKELKNTYIMQKELRNAFDKAKKKRNADLTRNVMNSLKEQDHKWYQLNHHSEILNSIFTMKTAKIAILAGLVMLGAYEYKEISLHEKPEEQQVYVDQQNTNIPKDVYSKENSIELFNKFNH</sequence>
<feature type="domain" description="Putative zinc-finger" evidence="1">
    <location>
        <begin position="7"/>
        <end position="40"/>
    </location>
</feature>
<evidence type="ECO:0000313" key="2">
    <source>
        <dbReference type="EMBL" id="HIU92109.1"/>
    </source>
</evidence>
<accession>A0A9D1SR46</accession>
<dbReference type="EMBL" id="DVOD01000021">
    <property type="protein sequence ID" value="HIU92109.1"/>
    <property type="molecule type" value="Genomic_DNA"/>
</dbReference>
<comment type="caution">
    <text evidence="2">The sequence shown here is derived from an EMBL/GenBank/DDBJ whole genome shotgun (WGS) entry which is preliminary data.</text>
</comment>
<evidence type="ECO:0000259" key="1">
    <source>
        <dbReference type="Pfam" id="PF13490"/>
    </source>
</evidence>
<dbReference type="Proteomes" id="UP000886748">
    <property type="component" value="Unassembled WGS sequence"/>
</dbReference>
<dbReference type="InterPro" id="IPR027383">
    <property type="entry name" value="Znf_put"/>
</dbReference>
<name>A0A9D1SR46_9CLOT</name>
<proteinExistence type="predicted"/>
<organism evidence="2 3">
    <name type="scientific">Candidatus Limenecus avicola</name>
    <dbReference type="NCBI Taxonomy" id="2840847"/>
    <lineage>
        <taxon>Bacteria</taxon>
        <taxon>Bacillati</taxon>
        <taxon>Bacillota</taxon>
        <taxon>Clostridia</taxon>
        <taxon>Eubacteriales</taxon>
        <taxon>Clostridiaceae</taxon>
        <taxon>Clostridiaceae incertae sedis</taxon>
        <taxon>Candidatus Limenecus</taxon>
    </lineage>
</organism>